<dbReference type="HAMAP" id="MF_00724">
    <property type="entry name" value="FliE"/>
    <property type="match status" value="1"/>
</dbReference>
<sequence length="111" mass="12226">MSIQLMKGILQQLSFQAQQTAAPQKSTFLSDNKSDDKSLHFSSMLFNSINSISQTQNVAQTNAQDYMTGATDIGLNDVMVSMQKSSVALNLGIQVRNKMVNAYQEIMNMAV</sequence>
<dbReference type="GO" id="GO:0005198">
    <property type="term" value="F:structural molecule activity"/>
    <property type="evidence" value="ECO:0007669"/>
    <property type="project" value="UniProtKB-UniRule"/>
</dbReference>
<keyword evidence="7" id="KW-1185">Reference proteome</keyword>
<name>A0A3N5DLU6_9ENTR</name>
<accession>A0A3N5DLU6</accession>
<evidence type="ECO:0000256" key="1">
    <source>
        <dbReference type="ARBA" id="ARBA00004117"/>
    </source>
</evidence>
<dbReference type="AlphaFoldDB" id="A0A3N5DLU6"/>
<dbReference type="EMBL" id="RPOH01000045">
    <property type="protein sequence ID" value="RPH26540.1"/>
    <property type="molecule type" value="Genomic_DNA"/>
</dbReference>
<gene>
    <name evidence="5 6" type="primary">fliE</name>
    <name evidence="6" type="ORF">EHN07_11910</name>
</gene>
<evidence type="ECO:0000256" key="4">
    <source>
        <dbReference type="ARBA" id="ARBA00023143"/>
    </source>
</evidence>
<comment type="caution">
    <text evidence="6">The sequence shown here is derived from an EMBL/GenBank/DDBJ whole genome shotgun (WGS) entry which is preliminary data.</text>
</comment>
<evidence type="ECO:0000313" key="7">
    <source>
        <dbReference type="Proteomes" id="UP000268615"/>
    </source>
</evidence>
<keyword evidence="4 5" id="KW-0975">Bacterial flagellum</keyword>
<dbReference type="PANTHER" id="PTHR34653:SF1">
    <property type="entry name" value="FLAGELLAR HOOK-BASAL BODY COMPLEX PROTEIN FLIE"/>
    <property type="match status" value="1"/>
</dbReference>
<evidence type="ECO:0000313" key="6">
    <source>
        <dbReference type="EMBL" id="RPH26540.1"/>
    </source>
</evidence>
<dbReference type="NCBIfam" id="TIGR00205">
    <property type="entry name" value="fliE"/>
    <property type="match status" value="1"/>
</dbReference>
<dbReference type="GO" id="GO:0009425">
    <property type="term" value="C:bacterial-type flagellum basal body"/>
    <property type="evidence" value="ECO:0007669"/>
    <property type="project" value="UniProtKB-SubCell"/>
</dbReference>
<dbReference type="Pfam" id="PF02049">
    <property type="entry name" value="FliE"/>
    <property type="match status" value="1"/>
</dbReference>
<comment type="subcellular location">
    <subcellularLocation>
        <location evidence="1 5">Bacterial flagellum basal body</location>
    </subcellularLocation>
</comment>
<comment type="similarity">
    <text evidence="2 5">Belongs to the FliE family.</text>
</comment>
<dbReference type="Proteomes" id="UP000268615">
    <property type="component" value="Unassembled WGS sequence"/>
</dbReference>
<keyword evidence="6" id="KW-0282">Flagellum</keyword>
<organism evidence="6 7">
    <name type="scientific">Buttiauxella warmboldiae</name>
    <dbReference type="NCBI Taxonomy" id="82993"/>
    <lineage>
        <taxon>Bacteria</taxon>
        <taxon>Pseudomonadati</taxon>
        <taxon>Pseudomonadota</taxon>
        <taxon>Gammaproteobacteria</taxon>
        <taxon>Enterobacterales</taxon>
        <taxon>Enterobacteriaceae</taxon>
        <taxon>Buttiauxella</taxon>
    </lineage>
</organism>
<keyword evidence="6" id="KW-0969">Cilium</keyword>
<dbReference type="RefSeq" id="WP_124024349.1">
    <property type="nucleotide sequence ID" value="NZ_RPOH01000045.1"/>
</dbReference>
<protein>
    <recommendedName>
        <fullName evidence="3 5">Flagellar hook-basal body complex protein FliE</fullName>
    </recommendedName>
</protein>
<evidence type="ECO:0000256" key="2">
    <source>
        <dbReference type="ARBA" id="ARBA00009272"/>
    </source>
</evidence>
<dbReference type="PANTHER" id="PTHR34653">
    <property type="match status" value="1"/>
</dbReference>
<dbReference type="GO" id="GO:0003774">
    <property type="term" value="F:cytoskeletal motor activity"/>
    <property type="evidence" value="ECO:0007669"/>
    <property type="project" value="InterPro"/>
</dbReference>
<dbReference type="InterPro" id="IPR001624">
    <property type="entry name" value="FliE"/>
</dbReference>
<dbReference type="PRINTS" id="PR01006">
    <property type="entry name" value="FLGHOOKFLIE"/>
</dbReference>
<evidence type="ECO:0000256" key="5">
    <source>
        <dbReference type="HAMAP-Rule" id="MF_00724"/>
    </source>
</evidence>
<proteinExistence type="inferred from homology"/>
<keyword evidence="6" id="KW-0966">Cell projection</keyword>
<dbReference type="GO" id="GO:0071973">
    <property type="term" value="P:bacterial-type flagellum-dependent cell motility"/>
    <property type="evidence" value="ECO:0007669"/>
    <property type="project" value="InterPro"/>
</dbReference>
<evidence type="ECO:0000256" key="3">
    <source>
        <dbReference type="ARBA" id="ARBA00018024"/>
    </source>
</evidence>
<reference evidence="6 7" key="1">
    <citation type="submission" date="2018-11" db="EMBL/GenBank/DDBJ databases">
        <title>Draft genome sequence of Buttiauxella warmboldiae CCUG 35512.</title>
        <authorList>
            <person name="Salva-Serra F."/>
            <person name="Marathe N."/>
            <person name="Moore E."/>
            <person name="Svensson L."/>
            <person name="Engstrom-Jakobsson H."/>
        </authorList>
    </citation>
    <scope>NUCLEOTIDE SEQUENCE [LARGE SCALE GENOMIC DNA]</scope>
    <source>
        <strain evidence="6 7">CCUG 35512</strain>
    </source>
</reference>
<dbReference type="OrthoDB" id="8909229at2"/>